<dbReference type="Gene3D" id="3.10.100.10">
    <property type="entry name" value="Mannose-Binding Protein A, subunit A"/>
    <property type="match status" value="1"/>
</dbReference>
<dbReference type="InterPro" id="IPR036084">
    <property type="entry name" value="Ser_inhib-like_sf"/>
</dbReference>
<sequence>MQYVTEFPENVRVNLGGLVKRAMYLVQREGTGINVNRRANVRTMEHVTGLLGNVPVRLDGSDRPVANPVQMGGMAISVAYIVAVEMEQHVTKSPVDVAVQQNLCISLGAQLVDIGSSMEDSFLDQQAKYSGGLPGFWIGGNDFSYEGRWAWTGSNRPVTYTNWYPGEPNNSGNEDCICDYGPMDTSPPIKGYGPDEPLIPDGYDPAEPQIPEVYGPAEPQLPEGYGPSKPQPPDGYGPNVPELPDGYGPSVPQLPDGYGPSKPQPPDGYGPENPSTIDGGWSVWKPGECSKTCGKGRQKLVRFCNNPKPGYGGKGCVGKKVIYKPCNAHECPVHMENVQRHAEVVNRPKQGHAPGLPRNMVDENVQGPQQKQEDVIPKSAQLMAVGRYGSLESAQNHVVEEEKSLYVPVIILDQEMVEENVWGKGLCINHVIFRNVQLMVDGRTGAHTESVRIPAEEEHKYKQGHAPNHLPNMVDVNVLGHHPGQRNATPRVVQLMVDGRHGNIEAAQNHVAVGNRSLYVNVIIRDQNMVEGIVKEKVRWLDLAIRTHVQFTVNGRIGVHMGTAQKHVVEVNRPKLGHALVQNMVDVNVLDPRQRQGNVTQRNVQPGKCSKTCGGGRQKLIRYCNNPKPKYGGKPCGGDDVIYKPCNTHDCAVDGGWSYWSSYGECSKSCGGGEQIQTRSCTAPAPQNGGRVCSGPSKRTKSCNTKKCPVDGGWSAWKAGSCSKTCGGGRQKLVRYCNNPKPAYGGRKCFGRDEKHVPCNTHKCPVHGGWSSWGPYGDCSKSCGGGIQTKERVCNLPLPIYGGDVCPGKTTKTRRCNTKKCPIDGGWSVWKKKGTCSVTCGGGHQKMIRYCNNPKPQYGGVQCVGNDIMHKDCNSHSCPVDGGWSAWKKYGRCSKKCGGGKVAIVRYCDNPRPRYNGKMCEGTHISINHVIPIDAQVNGAHVYLPYKKQGKLKIYRSGFDVYVETKCGLVVTWNKRFTVCTPPGPPPICTEKMREMAMRNDACGFINPKNKEYSPFKICIMKDIVVAQEIFENCVYDFCTYAKKTKKELSIAICNAVEGFAETCKEFGLISKWRSETFCPMPCGKNQVYSYETNACPATCVNPDAPKSCEFPKVEGCKCKAGYVLSDDTCVKLSSCGCYSNGRYYPVRFVSS</sequence>
<evidence type="ECO:0000256" key="2">
    <source>
        <dbReference type="ARBA" id="ARBA00023157"/>
    </source>
</evidence>
<dbReference type="SUPFAM" id="SSF82895">
    <property type="entry name" value="TSP-1 type 1 repeat"/>
    <property type="match status" value="7"/>
</dbReference>
<name>A0AA89BW45_PINIB</name>
<evidence type="ECO:0000259" key="4">
    <source>
        <dbReference type="PROSITE" id="PS50041"/>
    </source>
</evidence>
<keyword evidence="2" id="KW-1015">Disulfide bond</keyword>
<dbReference type="Pfam" id="PF00059">
    <property type="entry name" value="Lectin_C"/>
    <property type="match status" value="1"/>
</dbReference>
<keyword evidence="1" id="KW-0677">Repeat</keyword>
<dbReference type="Gene3D" id="2.20.100.10">
    <property type="entry name" value="Thrombospondin type-1 (TSP1) repeat"/>
    <property type="match status" value="7"/>
</dbReference>
<dbReference type="EMBL" id="VSWD01000009">
    <property type="protein sequence ID" value="KAK3093008.1"/>
    <property type="molecule type" value="Genomic_DNA"/>
</dbReference>
<dbReference type="SUPFAM" id="SSF57567">
    <property type="entry name" value="Serine protease inhibitors"/>
    <property type="match status" value="1"/>
</dbReference>
<gene>
    <name evidence="5" type="ORF">FSP39_009947</name>
</gene>
<dbReference type="SMART" id="SM00209">
    <property type="entry name" value="TSP1"/>
    <property type="match status" value="7"/>
</dbReference>
<dbReference type="FunFam" id="2.20.100.10:FF:000002">
    <property type="entry name" value="Unc-5 netrin receptor C"/>
    <property type="match status" value="1"/>
</dbReference>
<dbReference type="PANTHER" id="PTHR22906:SF21">
    <property type="entry name" value="SEMA DOMAIN-CONTAINING PROTEIN"/>
    <property type="match status" value="1"/>
</dbReference>
<evidence type="ECO:0000256" key="1">
    <source>
        <dbReference type="ARBA" id="ARBA00022737"/>
    </source>
</evidence>
<dbReference type="SMART" id="SM00832">
    <property type="entry name" value="C8"/>
    <property type="match status" value="1"/>
</dbReference>
<feature type="domain" description="C-type lectin" evidence="4">
    <location>
        <begin position="104"/>
        <end position="177"/>
    </location>
</feature>
<dbReference type="SUPFAM" id="SSF56436">
    <property type="entry name" value="C-type lectin-like"/>
    <property type="match status" value="1"/>
</dbReference>
<dbReference type="InterPro" id="IPR016187">
    <property type="entry name" value="CTDL_fold"/>
</dbReference>
<evidence type="ECO:0000256" key="3">
    <source>
        <dbReference type="SAM" id="MobiDB-lite"/>
    </source>
</evidence>
<feature type="region of interest" description="Disordered" evidence="3">
    <location>
        <begin position="187"/>
        <end position="281"/>
    </location>
</feature>
<reference evidence="5" key="1">
    <citation type="submission" date="2019-08" db="EMBL/GenBank/DDBJ databases">
        <title>The improved chromosome-level genome for the pearl oyster Pinctada fucata martensii using PacBio sequencing and Hi-C.</title>
        <authorList>
            <person name="Zheng Z."/>
        </authorList>
    </citation>
    <scope>NUCLEOTIDE SEQUENCE</scope>
    <source>
        <strain evidence="5">ZZ-2019</strain>
        <tissue evidence="5">Adductor muscle</tissue>
    </source>
</reference>
<dbReference type="Proteomes" id="UP001186944">
    <property type="component" value="Unassembled WGS sequence"/>
</dbReference>
<dbReference type="InterPro" id="IPR036383">
    <property type="entry name" value="TSP1_rpt_sf"/>
</dbReference>
<dbReference type="CDD" id="cd19941">
    <property type="entry name" value="TIL"/>
    <property type="match status" value="1"/>
</dbReference>
<accession>A0AA89BW45</accession>
<dbReference type="PROSITE" id="PS50041">
    <property type="entry name" value="C_TYPE_LECTIN_2"/>
    <property type="match status" value="1"/>
</dbReference>
<dbReference type="Pfam" id="PF08742">
    <property type="entry name" value="C8"/>
    <property type="match status" value="1"/>
</dbReference>
<dbReference type="Pfam" id="PF01826">
    <property type="entry name" value="TIL"/>
    <property type="match status" value="1"/>
</dbReference>
<dbReference type="InterPro" id="IPR014853">
    <property type="entry name" value="VWF/SSPO/ZAN-like_Cys-rich_dom"/>
</dbReference>
<dbReference type="PROSITE" id="PS50092">
    <property type="entry name" value="TSP1"/>
    <property type="match status" value="7"/>
</dbReference>
<proteinExistence type="predicted"/>
<comment type="caution">
    <text evidence="5">The sequence shown here is derived from an EMBL/GenBank/DDBJ whole genome shotgun (WGS) entry which is preliminary data.</text>
</comment>
<protein>
    <recommendedName>
        <fullName evidence="4">C-type lectin domain-containing protein</fullName>
    </recommendedName>
</protein>
<dbReference type="PANTHER" id="PTHR22906">
    <property type="entry name" value="PROPERDIN"/>
    <property type="match status" value="1"/>
</dbReference>
<evidence type="ECO:0000313" key="5">
    <source>
        <dbReference type="EMBL" id="KAK3093008.1"/>
    </source>
</evidence>
<dbReference type="Gene3D" id="2.10.25.10">
    <property type="entry name" value="Laminin"/>
    <property type="match status" value="1"/>
</dbReference>
<dbReference type="SMART" id="SM00034">
    <property type="entry name" value="CLECT"/>
    <property type="match status" value="1"/>
</dbReference>
<dbReference type="AlphaFoldDB" id="A0AA89BW45"/>
<dbReference type="CDD" id="cd00037">
    <property type="entry name" value="CLECT"/>
    <property type="match status" value="1"/>
</dbReference>
<dbReference type="InterPro" id="IPR001304">
    <property type="entry name" value="C-type_lectin-like"/>
</dbReference>
<dbReference type="InterPro" id="IPR052065">
    <property type="entry name" value="Compl_asym_regulator"/>
</dbReference>
<dbReference type="FunFam" id="2.20.100.10:FF:000001">
    <property type="entry name" value="semaphorin-5A isoform X1"/>
    <property type="match status" value="4"/>
</dbReference>
<dbReference type="InterPro" id="IPR000884">
    <property type="entry name" value="TSP1_rpt"/>
</dbReference>
<dbReference type="InterPro" id="IPR002919">
    <property type="entry name" value="TIL_dom"/>
</dbReference>
<dbReference type="Pfam" id="PF00090">
    <property type="entry name" value="TSP_1"/>
    <property type="match status" value="7"/>
</dbReference>
<keyword evidence="6" id="KW-1185">Reference proteome</keyword>
<evidence type="ECO:0000313" key="6">
    <source>
        <dbReference type="Proteomes" id="UP001186944"/>
    </source>
</evidence>
<dbReference type="InterPro" id="IPR016186">
    <property type="entry name" value="C-type_lectin-like/link_sf"/>
</dbReference>
<organism evidence="5 6">
    <name type="scientific">Pinctada imbricata</name>
    <name type="common">Atlantic pearl-oyster</name>
    <name type="synonym">Pinctada martensii</name>
    <dbReference type="NCBI Taxonomy" id="66713"/>
    <lineage>
        <taxon>Eukaryota</taxon>
        <taxon>Metazoa</taxon>
        <taxon>Spiralia</taxon>
        <taxon>Lophotrochozoa</taxon>
        <taxon>Mollusca</taxon>
        <taxon>Bivalvia</taxon>
        <taxon>Autobranchia</taxon>
        <taxon>Pteriomorphia</taxon>
        <taxon>Pterioida</taxon>
        <taxon>Pterioidea</taxon>
        <taxon>Pteriidae</taxon>
        <taxon>Pinctada</taxon>
    </lineage>
</organism>